<proteinExistence type="predicted"/>
<reference evidence="2 3" key="1">
    <citation type="journal article" date="2019" name="Commun. Biol.">
        <title>The bagworm genome reveals a unique fibroin gene that provides high tensile strength.</title>
        <authorList>
            <person name="Kono N."/>
            <person name="Nakamura H."/>
            <person name="Ohtoshi R."/>
            <person name="Tomita M."/>
            <person name="Numata K."/>
            <person name="Arakawa K."/>
        </authorList>
    </citation>
    <scope>NUCLEOTIDE SEQUENCE [LARGE SCALE GENOMIC DNA]</scope>
</reference>
<dbReference type="Proteomes" id="UP000299102">
    <property type="component" value="Unassembled WGS sequence"/>
</dbReference>
<feature type="region of interest" description="Disordered" evidence="1">
    <location>
        <begin position="1"/>
        <end position="43"/>
    </location>
</feature>
<gene>
    <name evidence="2" type="ORF">EVAR_7644_1</name>
</gene>
<evidence type="ECO:0000256" key="1">
    <source>
        <dbReference type="SAM" id="MobiDB-lite"/>
    </source>
</evidence>
<protein>
    <submittedName>
        <fullName evidence="2">Uncharacterized protein</fullName>
    </submittedName>
</protein>
<name>A0A4C1TLF7_EUMVA</name>
<evidence type="ECO:0000313" key="3">
    <source>
        <dbReference type="Proteomes" id="UP000299102"/>
    </source>
</evidence>
<dbReference type="EMBL" id="BGZK01000062">
    <property type="protein sequence ID" value="GBP14218.1"/>
    <property type="molecule type" value="Genomic_DNA"/>
</dbReference>
<organism evidence="2 3">
    <name type="scientific">Eumeta variegata</name>
    <name type="common">Bagworm moth</name>
    <name type="synonym">Eumeta japonica</name>
    <dbReference type="NCBI Taxonomy" id="151549"/>
    <lineage>
        <taxon>Eukaryota</taxon>
        <taxon>Metazoa</taxon>
        <taxon>Ecdysozoa</taxon>
        <taxon>Arthropoda</taxon>
        <taxon>Hexapoda</taxon>
        <taxon>Insecta</taxon>
        <taxon>Pterygota</taxon>
        <taxon>Neoptera</taxon>
        <taxon>Endopterygota</taxon>
        <taxon>Lepidoptera</taxon>
        <taxon>Glossata</taxon>
        <taxon>Ditrysia</taxon>
        <taxon>Tineoidea</taxon>
        <taxon>Psychidae</taxon>
        <taxon>Oiketicinae</taxon>
        <taxon>Eumeta</taxon>
    </lineage>
</organism>
<comment type="caution">
    <text evidence="2">The sequence shown here is derived from an EMBL/GenBank/DDBJ whole genome shotgun (WGS) entry which is preliminary data.</text>
</comment>
<keyword evidence="3" id="KW-1185">Reference proteome</keyword>
<feature type="region of interest" description="Disordered" evidence="1">
    <location>
        <begin position="61"/>
        <end position="81"/>
    </location>
</feature>
<evidence type="ECO:0000313" key="2">
    <source>
        <dbReference type="EMBL" id="GBP14218.1"/>
    </source>
</evidence>
<sequence length="111" mass="12496">MSRSDYGAYASKEGRRRGPGRREARRAQPHHLPLPPTTIRNPFNLKPFKTVIKGFKPVNKTKSMIGRGGRRAAGRRGGGTWARARRAVPALGGHLLRRPRDRANFYIQPTE</sequence>
<accession>A0A4C1TLF7</accession>
<dbReference type="AlphaFoldDB" id="A0A4C1TLF7"/>